<protein>
    <submittedName>
        <fullName evidence="1">Uncharacterized protein</fullName>
    </submittedName>
</protein>
<accession>A0A2T3ALH2</accession>
<keyword evidence="2" id="KW-1185">Reference proteome</keyword>
<organism evidence="1 2">
    <name type="scientific">Coniella lustricola</name>
    <dbReference type="NCBI Taxonomy" id="2025994"/>
    <lineage>
        <taxon>Eukaryota</taxon>
        <taxon>Fungi</taxon>
        <taxon>Dikarya</taxon>
        <taxon>Ascomycota</taxon>
        <taxon>Pezizomycotina</taxon>
        <taxon>Sordariomycetes</taxon>
        <taxon>Sordariomycetidae</taxon>
        <taxon>Diaporthales</taxon>
        <taxon>Schizoparmaceae</taxon>
        <taxon>Coniella</taxon>
    </lineage>
</organism>
<gene>
    <name evidence="1" type="ORF">BD289DRAFT_218110</name>
</gene>
<sequence length="98" mass="10769">MALKPLDLIMSLYFEEAFLALKDHIDGRTDGFHNITDGMSNIQNAFDRGNVGGVLLETAESAKCTQSAPEKNNQPMQGLENCFFISLSQMSIISRVGD</sequence>
<name>A0A2T3ALH2_9PEZI</name>
<dbReference type="InParanoid" id="A0A2T3ALH2"/>
<dbReference type="AlphaFoldDB" id="A0A2T3ALH2"/>
<dbReference type="Proteomes" id="UP000241462">
    <property type="component" value="Unassembled WGS sequence"/>
</dbReference>
<evidence type="ECO:0000313" key="1">
    <source>
        <dbReference type="EMBL" id="PSS03182.1"/>
    </source>
</evidence>
<evidence type="ECO:0000313" key="2">
    <source>
        <dbReference type="Proteomes" id="UP000241462"/>
    </source>
</evidence>
<reference evidence="1 2" key="1">
    <citation type="journal article" date="2018" name="Mycol. Prog.">
        <title>Coniella lustricola, a new species from submerged detritus.</title>
        <authorList>
            <person name="Raudabaugh D.B."/>
            <person name="Iturriaga T."/>
            <person name="Carver A."/>
            <person name="Mondo S."/>
            <person name="Pangilinan J."/>
            <person name="Lipzen A."/>
            <person name="He G."/>
            <person name="Amirebrahimi M."/>
            <person name="Grigoriev I.V."/>
            <person name="Miller A.N."/>
        </authorList>
    </citation>
    <scope>NUCLEOTIDE SEQUENCE [LARGE SCALE GENOMIC DNA]</scope>
    <source>
        <strain evidence="1 2">B22-T-1</strain>
    </source>
</reference>
<proteinExistence type="predicted"/>
<dbReference type="EMBL" id="KZ678376">
    <property type="protein sequence ID" value="PSS03182.1"/>
    <property type="molecule type" value="Genomic_DNA"/>
</dbReference>